<reference evidence="12" key="1">
    <citation type="journal article" date="2021" name="Genome Biol. Evol.">
        <title>A High-Quality Reference Genome for a Parasitic Bivalve with Doubly Uniparental Inheritance (Bivalvia: Unionida).</title>
        <authorList>
            <person name="Smith C.H."/>
        </authorList>
    </citation>
    <scope>NUCLEOTIDE SEQUENCE</scope>
    <source>
        <strain evidence="12">CHS0354</strain>
    </source>
</reference>
<keyword evidence="8" id="KW-0406">Ion transport</keyword>
<keyword evidence="10" id="KW-0739">Sodium transport</keyword>
<reference evidence="12" key="3">
    <citation type="submission" date="2023-05" db="EMBL/GenBank/DDBJ databases">
        <authorList>
            <person name="Smith C.H."/>
        </authorList>
    </citation>
    <scope>NUCLEOTIDE SEQUENCE</scope>
    <source>
        <strain evidence="12">CHS0354</strain>
        <tissue evidence="12">Mantle</tissue>
    </source>
</reference>
<comment type="subcellular location">
    <subcellularLocation>
        <location evidence="1">Cell membrane</location>
        <topology evidence="1">Multi-pass membrane protein</topology>
    </subcellularLocation>
</comment>
<evidence type="ECO:0000256" key="4">
    <source>
        <dbReference type="ARBA" id="ARBA00022475"/>
    </source>
</evidence>
<dbReference type="EMBL" id="JAEAOA010000791">
    <property type="protein sequence ID" value="KAK3582703.1"/>
    <property type="molecule type" value="Genomic_DNA"/>
</dbReference>
<name>A0AAE0VLI4_9BIVA</name>
<dbReference type="PANTHER" id="PTHR42985">
    <property type="entry name" value="SODIUM-COUPLED MONOCARBOXYLATE TRANSPORTER"/>
    <property type="match status" value="1"/>
</dbReference>
<dbReference type="AlphaFoldDB" id="A0AAE0VLI4"/>
<comment type="caution">
    <text evidence="12">The sequence shown here is derived from an EMBL/GenBank/DDBJ whole genome shotgun (WGS) entry which is preliminary data.</text>
</comment>
<evidence type="ECO:0000256" key="10">
    <source>
        <dbReference type="ARBA" id="ARBA00023201"/>
    </source>
</evidence>
<organism evidence="12 13">
    <name type="scientific">Potamilus streckersoni</name>
    <dbReference type="NCBI Taxonomy" id="2493646"/>
    <lineage>
        <taxon>Eukaryota</taxon>
        <taxon>Metazoa</taxon>
        <taxon>Spiralia</taxon>
        <taxon>Lophotrochozoa</taxon>
        <taxon>Mollusca</taxon>
        <taxon>Bivalvia</taxon>
        <taxon>Autobranchia</taxon>
        <taxon>Heteroconchia</taxon>
        <taxon>Palaeoheterodonta</taxon>
        <taxon>Unionida</taxon>
        <taxon>Unionoidea</taxon>
        <taxon>Unionidae</taxon>
        <taxon>Ambleminae</taxon>
        <taxon>Lampsilini</taxon>
        <taxon>Potamilus</taxon>
    </lineage>
</organism>
<evidence type="ECO:0000256" key="1">
    <source>
        <dbReference type="ARBA" id="ARBA00004651"/>
    </source>
</evidence>
<sequence length="97" mass="10501">MKAVLWTDSFQIGMMFAGLIAVLVKGAESVGGMSQAWSYAEETGRTVLTDWSPDPATRHSVWALVVGGIFTWIAIYGVNQSQVQRACSCGSLRDAQM</sequence>
<comment type="similarity">
    <text evidence="2">Belongs to the sodium:solute symporter (SSF) (TC 2.A.21) family.</text>
</comment>
<accession>A0AAE0VLI4</accession>
<evidence type="ECO:0000256" key="2">
    <source>
        <dbReference type="ARBA" id="ARBA00006434"/>
    </source>
</evidence>
<keyword evidence="13" id="KW-1185">Reference proteome</keyword>
<evidence type="ECO:0000256" key="7">
    <source>
        <dbReference type="ARBA" id="ARBA00023053"/>
    </source>
</evidence>
<proteinExistence type="inferred from homology"/>
<evidence type="ECO:0000256" key="6">
    <source>
        <dbReference type="ARBA" id="ARBA00022989"/>
    </source>
</evidence>
<evidence type="ECO:0000313" key="12">
    <source>
        <dbReference type="EMBL" id="KAK3582703.1"/>
    </source>
</evidence>
<evidence type="ECO:0000256" key="9">
    <source>
        <dbReference type="ARBA" id="ARBA00023136"/>
    </source>
</evidence>
<evidence type="ECO:0000256" key="8">
    <source>
        <dbReference type="ARBA" id="ARBA00023065"/>
    </source>
</evidence>
<dbReference type="PROSITE" id="PS50283">
    <property type="entry name" value="NA_SOLUT_SYMP_3"/>
    <property type="match status" value="1"/>
</dbReference>
<dbReference type="PANTHER" id="PTHR42985:SF40">
    <property type="entry name" value="LD47995P-RELATED"/>
    <property type="match status" value="1"/>
</dbReference>
<evidence type="ECO:0000256" key="11">
    <source>
        <dbReference type="SAM" id="Phobius"/>
    </source>
</evidence>
<keyword evidence="3" id="KW-0813">Transport</keyword>
<keyword evidence="5 11" id="KW-0812">Transmembrane</keyword>
<keyword evidence="4" id="KW-1003">Cell membrane</keyword>
<dbReference type="GO" id="GO:0005886">
    <property type="term" value="C:plasma membrane"/>
    <property type="evidence" value="ECO:0007669"/>
    <property type="project" value="UniProtKB-SubCell"/>
</dbReference>
<dbReference type="Proteomes" id="UP001195483">
    <property type="component" value="Unassembled WGS sequence"/>
</dbReference>
<dbReference type="InterPro" id="IPR038377">
    <property type="entry name" value="Na/Glc_symporter_sf"/>
</dbReference>
<dbReference type="GO" id="GO:0015293">
    <property type="term" value="F:symporter activity"/>
    <property type="evidence" value="ECO:0007669"/>
    <property type="project" value="TreeGrafter"/>
</dbReference>
<dbReference type="GO" id="GO:0006814">
    <property type="term" value="P:sodium ion transport"/>
    <property type="evidence" value="ECO:0007669"/>
    <property type="project" value="UniProtKB-KW"/>
</dbReference>
<reference evidence="12" key="2">
    <citation type="journal article" date="2021" name="Genome Biol. Evol.">
        <title>Developing a high-quality reference genome for a parasitic bivalve with doubly uniparental inheritance (Bivalvia: Unionida).</title>
        <authorList>
            <person name="Smith C.H."/>
        </authorList>
    </citation>
    <scope>NUCLEOTIDE SEQUENCE</scope>
    <source>
        <strain evidence="12">CHS0354</strain>
        <tissue evidence="12">Mantle</tissue>
    </source>
</reference>
<evidence type="ECO:0000256" key="5">
    <source>
        <dbReference type="ARBA" id="ARBA00022692"/>
    </source>
</evidence>
<evidence type="ECO:0000313" key="13">
    <source>
        <dbReference type="Proteomes" id="UP001195483"/>
    </source>
</evidence>
<dbReference type="Gene3D" id="1.20.1730.10">
    <property type="entry name" value="Sodium/glucose cotransporter"/>
    <property type="match status" value="1"/>
</dbReference>
<dbReference type="InterPro" id="IPR051163">
    <property type="entry name" value="Sodium:Solute_Symporter_SSF"/>
</dbReference>
<gene>
    <name evidence="12" type="ORF">CHS0354_013054</name>
</gene>
<keyword evidence="9 11" id="KW-0472">Membrane</keyword>
<dbReference type="InterPro" id="IPR001734">
    <property type="entry name" value="Na/solute_symporter"/>
</dbReference>
<keyword evidence="6 11" id="KW-1133">Transmembrane helix</keyword>
<feature type="transmembrane region" description="Helical" evidence="11">
    <location>
        <begin position="60"/>
        <end position="78"/>
    </location>
</feature>
<protein>
    <submittedName>
        <fullName evidence="12">Uncharacterized protein</fullName>
    </submittedName>
</protein>
<evidence type="ECO:0000256" key="3">
    <source>
        <dbReference type="ARBA" id="ARBA00022448"/>
    </source>
</evidence>
<keyword evidence="7" id="KW-0915">Sodium</keyword>